<feature type="compositionally biased region" description="Acidic residues" evidence="1">
    <location>
        <begin position="207"/>
        <end position="216"/>
    </location>
</feature>
<dbReference type="AlphaFoldDB" id="A0A9P8ZYC1"/>
<comment type="caution">
    <text evidence="2">The sequence shown here is derived from an EMBL/GenBank/DDBJ whole genome shotgun (WGS) entry which is preliminary data.</text>
</comment>
<keyword evidence="3" id="KW-1185">Reference proteome</keyword>
<feature type="region of interest" description="Disordered" evidence="1">
    <location>
        <begin position="174"/>
        <end position="218"/>
    </location>
</feature>
<dbReference type="EMBL" id="JAGPXC010000004">
    <property type="protein sequence ID" value="KAH6653871.1"/>
    <property type="molecule type" value="Genomic_DNA"/>
</dbReference>
<dbReference type="GeneID" id="70128869"/>
<dbReference type="PANTHER" id="PTHR28020:SF1">
    <property type="entry name" value="YAP1-BINDING PROTEIN 1-RELATED"/>
    <property type="match status" value="1"/>
</dbReference>
<dbReference type="RefSeq" id="XP_045958141.1">
    <property type="nucleotide sequence ID" value="XM_046099977.1"/>
</dbReference>
<accession>A0A9P8ZYC1</accession>
<name>A0A9P8ZYC1_9PEZI</name>
<dbReference type="OrthoDB" id="5396786at2759"/>
<dbReference type="GO" id="GO:0005737">
    <property type="term" value="C:cytoplasm"/>
    <property type="evidence" value="ECO:0007669"/>
    <property type="project" value="TreeGrafter"/>
</dbReference>
<sequence length="595" mass="66251">MPELSEAITAIKEGAKEDAFTYLTILQYNVTSPDVLPALSQVLESNPKLTQEIGWDLVQILLNIEGSETCLESVARLGNPREVIIKVMEALDGLSAKSSDEAADDAAEKAEDNSPEIKAPEKFVTLLGMLAILHRRIKTKYPSRFLAQSLVKVYEAYQPTPEMTAAVINLVRSRSGQKRPPLPTRKSSINVANPDQDGDASKNAPDPEAEQEDPTEEQLQKKLLQSFVTCVLQRYVNQNWMQWSARLLEQHHPERKIPGGKTITQAYNEDDELHQRDHTVGQLVALTRDLGLRDPSASFVKSIYESATGFDPMASYDDFSTPDQIRLSPGGIVCLIAYWLFSTDVFQADNPQPEMHIFPDHLTLLERFLSGAAAQTEIDRNPGMGDALLTIGLALYQRDLITEGAEVNIMAYHHHLTLIAVFHPDLQVRNAATTFAGTILHSDPDDQGRFEILEDLFENCAFASLKACAVTWLKEELISTRKSSSSGIFSSPDIIDRLQYDIFPDSLSLKDNSDDELVEYWFENSIFLLQVANFAYFLFGGRTDLLPPGVGAAVEQRFVEPLIEAAEKTLKFEGLPNTQAMDLAILVDRLKSLPI</sequence>
<protein>
    <submittedName>
        <fullName evidence="2">YAP-binding/ALF4/Glomulin</fullName>
    </submittedName>
</protein>
<dbReference type="Proteomes" id="UP000758603">
    <property type="component" value="Unassembled WGS sequence"/>
</dbReference>
<reference evidence="2" key="1">
    <citation type="journal article" date="2021" name="Nat. Commun.">
        <title>Genetic determinants of endophytism in the Arabidopsis root mycobiome.</title>
        <authorList>
            <person name="Mesny F."/>
            <person name="Miyauchi S."/>
            <person name="Thiergart T."/>
            <person name="Pickel B."/>
            <person name="Atanasova L."/>
            <person name="Karlsson M."/>
            <person name="Huettel B."/>
            <person name="Barry K.W."/>
            <person name="Haridas S."/>
            <person name="Chen C."/>
            <person name="Bauer D."/>
            <person name="Andreopoulos W."/>
            <person name="Pangilinan J."/>
            <person name="LaButti K."/>
            <person name="Riley R."/>
            <person name="Lipzen A."/>
            <person name="Clum A."/>
            <person name="Drula E."/>
            <person name="Henrissat B."/>
            <person name="Kohler A."/>
            <person name="Grigoriev I.V."/>
            <person name="Martin F.M."/>
            <person name="Hacquard S."/>
        </authorList>
    </citation>
    <scope>NUCLEOTIDE SEQUENCE</scope>
    <source>
        <strain evidence="2">MPI-SDFR-AT-0073</strain>
    </source>
</reference>
<evidence type="ECO:0000313" key="3">
    <source>
        <dbReference type="Proteomes" id="UP000758603"/>
    </source>
</evidence>
<evidence type="ECO:0000313" key="2">
    <source>
        <dbReference type="EMBL" id="KAH6653871.1"/>
    </source>
</evidence>
<gene>
    <name evidence="2" type="ORF">BKA67DRAFT_535218</name>
</gene>
<dbReference type="PANTHER" id="PTHR28020">
    <property type="entry name" value="YAP1-BINDING PROTEIN 1-RELATED"/>
    <property type="match status" value="1"/>
</dbReference>
<dbReference type="InterPro" id="IPR013877">
    <property type="entry name" value="YAP-bd/ALF4/Glomulin"/>
</dbReference>
<evidence type="ECO:0000256" key="1">
    <source>
        <dbReference type="SAM" id="MobiDB-lite"/>
    </source>
</evidence>
<dbReference type="InterPro" id="IPR040347">
    <property type="entry name" value="YBP1/2"/>
</dbReference>
<dbReference type="GO" id="GO:0034599">
    <property type="term" value="P:cellular response to oxidative stress"/>
    <property type="evidence" value="ECO:0007669"/>
    <property type="project" value="InterPro"/>
</dbReference>
<proteinExistence type="predicted"/>
<organism evidence="2 3">
    <name type="scientific">Truncatella angustata</name>
    <dbReference type="NCBI Taxonomy" id="152316"/>
    <lineage>
        <taxon>Eukaryota</taxon>
        <taxon>Fungi</taxon>
        <taxon>Dikarya</taxon>
        <taxon>Ascomycota</taxon>
        <taxon>Pezizomycotina</taxon>
        <taxon>Sordariomycetes</taxon>
        <taxon>Xylariomycetidae</taxon>
        <taxon>Amphisphaeriales</taxon>
        <taxon>Sporocadaceae</taxon>
        <taxon>Truncatella</taxon>
    </lineage>
</organism>
<dbReference type="Pfam" id="PF08568">
    <property type="entry name" value="Kinetochor_Ybp2"/>
    <property type="match status" value="1"/>
</dbReference>